<dbReference type="SUPFAM" id="SSF47473">
    <property type="entry name" value="EF-hand"/>
    <property type="match status" value="1"/>
</dbReference>
<sequence length="165" mass="17879">MASYQLTILATLAALFAICAAQGTSVDLKLSGTGGGGARLDGGINHDLGRGWSIGASGYITSGGAYGGSVGVKLRFRREAAHNSQKGKYFDLHVQVDQCNFNLYDANRDDVITKDELISVYGETTLSEELFETLDVLTGDGHIERAEFDYMVPIVVERCDRHQKQ</sequence>
<keyword evidence="2" id="KW-0732">Signal</keyword>
<dbReference type="Gene3D" id="1.10.238.10">
    <property type="entry name" value="EF-hand"/>
    <property type="match status" value="1"/>
</dbReference>
<dbReference type="PROSITE" id="PS00018">
    <property type="entry name" value="EF_HAND_1"/>
    <property type="match status" value="1"/>
</dbReference>
<reference evidence="4" key="1">
    <citation type="journal article" date="2019" name="bioRxiv">
        <title>The Genome of the Zebra Mussel, Dreissena polymorpha: A Resource for Invasive Species Research.</title>
        <authorList>
            <person name="McCartney M.A."/>
            <person name="Auch B."/>
            <person name="Kono T."/>
            <person name="Mallez S."/>
            <person name="Zhang Y."/>
            <person name="Obille A."/>
            <person name="Becker A."/>
            <person name="Abrahante J.E."/>
            <person name="Garbe J."/>
            <person name="Badalamenti J.P."/>
            <person name="Herman A."/>
            <person name="Mangelson H."/>
            <person name="Liachko I."/>
            <person name="Sullivan S."/>
            <person name="Sone E.D."/>
            <person name="Koren S."/>
            <person name="Silverstein K.A.T."/>
            <person name="Beckman K.B."/>
            <person name="Gohl D.M."/>
        </authorList>
    </citation>
    <scope>NUCLEOTIDE SEQUENCE</scope>
    <source>
        <strain evidence="4">Duluth1</strain>
        <tissue evidence="4">Whole animal</tissue>
    </source>
</reference>
<name>A0A9D4HZC9_DREPO</name>
<dbReference type="InterPro" id="IPR011992">
    <property type="entry name" value="EF-hand-dom_pair"/>
</dbReference>
<evidence type="ECO:0000313" key="5">
    <source>
        <dbReference type="Proteomes" id="UP000828390"/>
    </source>
</evidence>
<evidence type="ECO:0000259" key="3">
    <source>
        <dbReference type="PROSITE" id="PS50222"/>
    </source>
</evidence>
<dbReference type="InterPro" id="IPR002048">
    <property type="entry name" value="EF_hand_dom"/>
</dbReference>
<organism evidence="4 5">
    <name type="scientific">Dreissena polymorpha</name>
    <name type="common">Zebra mussel</name>
    <name type="synonym">Mytilus polymorpha</name>
    <dbReference type="NCBI Taxonomy" id="45954"/>
    <lineage>
        <taxon>Eukaryota</taxon>
        <taxon>Metazoa</taxon>
        <taxon>Spiralia</taxon>
        <taxon>Lophotrochozoa</taxon>
        <taxon>Mollusca</taxon>
        <taxon>Bivalvia</taxon>
        <taxon>Autobranchia</taxon>
        <taxon>Heteroconchia</taxon>
        <taxon>Euheterodonta</taxon>
        <taxon>Imparidentia</taxon>
        <taxon>Neoheterodontei</taxon>
        <taxon>Myida</taxon>
        <taxon>Dreissenoidea</taxon>
        <taxon>Dreissenidae</taxon>
        <taxon>Dreissena</taxon>
    </lineage>
</organism>
<dbReference type="AlphaFoldDB" id="A0A9D4HZC9"/>
<dbReference type="Proteomes" id="UP000828390">
    <property type="component" value="Unassembled WGS sequence"/>
</dbReference>
<protein>
    <recommendedName>
        <fullName evidence="3">EF-hand domain-containing protein</fullName>
    </recommendedName>
</protein>
<comment type="caution">
    <text evidence="4">The sequence shown here is derived from an EMBL/GenBank/DDBJ whole genome shotgun (WGS) entry which is preliminary data.</text>
</comment>
<proteinExistence type="predicted"/>
<evidence type="ECO:0000313" key="4">
    <source>
        <dbReference type="EMBL" id="KAH3738489.1"/>
    </source>
</evidence>
<accession>A0A9D4HZC9</accession>
<feature type="signal peptide" evidence="2">
    <location>
        <begin position="1"/>
        <end position="21"/>
    </location>
</feature>
<dbReference type="EMBL" id="JAIWYP010000011">
    <property type="protein sequence ID" value="KAH3738489.1"/>
    <property type="molecule type" value="Genomic_DNA"/>
</dbReference>
<dbReference type="InterPro" id="IPR018247">
    <property type="entry name" value="EF_Hand_1_Ca_BS"/>
</dbReference>
<gene>
    <name evidence="4" type="ORF">DPMN_045123</name>
</gene>
<feature type="chain" id="PRO_5038845711" description="EF-hand domain-containing protein" evidence="2">
    <location>
        <begin position="22"/>
        <end position="165"/>
    </location>
</feature>
<evidence type="ECO:0000256" key="2">
    <source>
        <dbReference type="SAM" id="SignalP"/>
    </source>
</evidence>
<dbReference type="PROSITE" id="PS50222">
    <property type="entry name" value="EF_HAND_2"/>
    <property type="match status" value="1"/>
</dbReference>
<feature type="domain" description="EF-hand" evidence="3">
    <location>
        <begin position="101"/>
        <end position="127"/>
    </location>
</feature>
<evidence type="ECO:0000256" key="1">
    <source>
        <dbReference type="ARBA" id="ARBA00022837"/>
    </source>
</evidence>
<dbReference type="GO" id="GO:0005509">
    <property type="term" value="F:calcium ion binding"/>
    <property type="evidence" value="ECO:0007669"/>
    <property type="project" value="InterPro"/>
</dbReference>
<reference evidence="4" key="2">
    <citation type="submission" date="2020-11" db="EMBL/GenBank/DDBJ databases">
        <authorList>
            <person name="McCartney M.A."/>
            <person name="Auch B."/>
            <person name="Kono T."/>
            <person name="Mallez S."/>
            <person name="Becker A."/>
            <person name="Gohl D.M."/>
            <person name="Silverstein K.A.T."/>
            <person name="Koren S."/>
            <person name="Bechman K.B."/>
            <person name="Herman A."/>
            <person name="Abrahante J.E."/>
            <person name="Garbe J."/>
        </authorList>
    </citation>
    <scope>NUCLEOTIDE SEQUENCE</scope>
    <source>
        <strain evidence="4">Duluth1</strain>
        <tissue evidence="4">Whole animal</tissue>
    </source>
</reference>
<keyword evidence="5" id="KW-1185">Reference proteome</keyword>
<keyword evidence="1" id="KW-0106">Calcium</keyword>